<dbReference type="AlphaFoldDB" id="A0A1H8ZQS2"/>
<dbReference type="RefSeq" id="WP_074639847.1">
    <property type="nucleotide sequence ID" value="NZ_FOFU01000001.1"/>
</dbReference>
<accession>A0A1H8ZQS2</accession>
<dbReference type="Pfam" id="PF05193">
    <property type="entry name" value="Peptidase_M16_C"/>
    <property type="match status" value="1"/>
</dbReference>
<gene>
    <name evidence="3" type="ORF">SAMN04487977_10160</name>
</gene>
<dbReference type="Gene3D" id="3.30.830.10">
    <property type="entry name" value="Metalloenzyme, LuxS/M16 peptidase-like"/>
    <property type="match status" value="4"/>
</dbReference>
<dbReference type="Pfam" id="PF22516">
    <property type="entry name" value="PreP_C"/>
    <property type="match status" value="1"/>
</dbReference>
<dbReference type="GO" id="GO:0046872">
    <property type="term" value="F:metal ion binding"/>
    <property type="evidence" value="ECO:0007669"/>
    <property type="project" value="InterPro"/>
</dbReference>
<protein>
    <recommendedName>
        <fullName evidence="2">Peptidase M16C associated domain-containing protein</fullName>
    </recommendedName>
</protein>
<dbReference type="InterPro" id="IPR007863">
    <property type="entry name" value="Peptidase_M16_C"/>
</dbReference>
<keyword evidence="4" id="KW-1185">Reference proteome</keyword>
<evidence type="ECO:0000259" key="2">
    <source>
        <dbReference type="SMART" id="SM01264"/>
    </source>
</evidence>
<dbReference type="PANTHER" id="PTHR43016:SF13">
    <property type="entry name" value="PRESEQUENCE PROTEASE, MITOCHONDRIAL"/>
    <property type="match status" value="1"/>
</dbReference>
<reference evidence="3 4" key="1">
    <citation type="submission" date="2016-10" db="EMBL/GenBank/DDBJ databases">
        <authorList>
            <person name="de Groot N.N."/>
        </authorList>
    </citation>
    <scope>NUCLEOTIDE SEQUENCE [LARGE SCALE GENOMIC DNA]</scope>
    <source>
        <strain evidence="3 4">B25</strain>
    </source>
</reference>
<dbReference type="Proteomes" id="UP000182360">
    <property type="component" value="Unassembled WGS sequence"/>
</dbReference>
<dbReference type="InterPro" id="IPR011249">
    <property type="entry name" value="Metalloenz_LuxS/M16"/>
</dbReference>
<dbReference type="GO" id="GO:0006508">
    <property type="term" value="P:proteolysis"/>
    <property type="evidence" value="ECO:0007669"/>
    <property type="project" value="InterPro"/>
</dbReference>
<dbReference type="Pfam" id="PF08367">
    <property type="entry name" value="M16C_assoc"/>
    <property type="match status" value="1"/>
</dbReference>
<evidence type="ECO:0000313" key="4">
    <source>
        <dbReference type="Proteomes" id="UP000182360"/>
    </source>
</evidence>
<organism evidence="3 4">
    <name type="scientific">Treponema bryantii</name>
    <dbReference type="NCBI Taxonomy" id="163"/>
    <lineage>
        <taxon>Bacteria</taxon>
        <taxon>Pseudomonadati</taxon>
        <taxon>Spirochaetota</taxon>
        <taxon>Spirochaetia</taxon>
        <taxon>Spirochaetales</taxon>
        <taxon>Treponemataceae</taxon>
        <taxon>Treponema</taxon>
    </lineage>
</organism>
<feature type="coiled-coil region" evidence="1">
    <location>
        <begin position="492"/>
        <end position="519"/>
    </location>
</feature>
<dbReference type="EMBL" id="FOFU01000001">
    <property type="protein sequence ID" value="SEP66762.1"/>
    <property type="molecule type" value="Genomic_DNA"/>
</dbReference>
<sequence length="1016" mass="115375">MFNFTDPANIGKAYKDFVLLAIDELPDYKARAVYLRHKITGLEVYHIIKDDKENLFAYAFRTLDKTSRGVAHIMEHSVLCGSEKYPLKEPFITLASTSLNTFLNALTYPDKTVYPGASVVRADYFNMMDVYGDAVFFPKLDHATFIQEGHRVEMDEEGKLSIQGVVYNEMKGNYSSFQPIAFSDLISAMFPNSYPAFDSGGDPLHIPELTYQEFLDFHQKFYSPDNCLLFLYGDIPTYQQLDFIDERFIGRLIKKYDCREGGAICNIDIDSKKPVIKMDIKNLQTLNFLQESCSLKTLAPETGSTGSFVSLNWYAGKADIEKLFLCEVLCGNDSSPLARALKDSKLGDDVQFQSFGQFREEFFCAGLWGVKKGNEEKVFTLVEKTLNEIYEKGVLQEDIDSAVMGIDFTLREVNRYWGPFSIQLMEKTLKGWCNGDVCSRHLAPITDFERVKTELHKDPDYTKKLIKKYFLDPSVKVRFVSEPSENYFKEREAAEKLLIERLEQNLDKVQLKKDLDELHAYQQHIETSEETACIPTTKISELERSIDIPETTLEFITGADDSDIPLFISQEDTNGIFYVDVLFPFDRLPAEYLQHIPFFADVLTNLGWNGKGWDKCTAQSSCVMGDIWGRTLSGSIPDAPDCIAEADKYRAYNFCGRNWVGLICKALTERAEEALDMLAEIITKMDFDDKKHLETLMTELKAEKKNSIISNGRDYTQKRARAGWNENLALNEIMWGVSQLHTVEGYKKHDAKKMLKMFSYMYKECLKAGGIIHITSDSDSLKKLKPLLSDFAKKAQLTKLLPGHHYTMDELSPYISDFEACKEDKIQFLNVPGQTGYASAIIPSSSYLTKEAAAENVFAAWLSNHTLWDKIRTTGGAYGASCWVDSIEKQVIMTTYRDPTPEKSIEVYLQSLKELCSTPIPKEEVEKTIVSNYGNAIVPASPKDRGARSFEGMLYGNPQRFKQVRVDNLLEVTEEDVEKACDRFYESAQKQCSKAVFSNNSAKTKNSAGNNIKIPL</sequence>
<dbReference type="Pfam" id="PF00675">
    <property type="entry name" value="Peptidase_M16"/>
    <property type="match status" value="1"/>
</dbReference>
<proteinExistence type="predicted"/>
<keyword evidence="1" id="KW-0175">Coiled coil</keyword>
<dbReference type="SMART" id="SM01264">
    <property type="entry name" value="M16C_associated"/>
    <property type="match status" value="1"/>
</dbReference>
<name>A0A1H8ZQS2_9SPIR</name>
<dbReference type="InterPro" id="IPR011765">
    <property type="entry name" value="Pept_M16_N"/>
</dbReference>
<dbReference type="InterPro" id="IPR055130">
    <property type="entry name" value="PreP_C"/>
</dbReference>
<dbReference type="STRING" id="163.SAMN04487775_108131"/>
<feature type="domain" description="Peptidase M16C associated" evidence="2">
    <location>
        <begin position="481"/>
        <end position="746"/>
    </location>
</feature>
<evidence type="ECO:0000256" key="1">
    <source>
        <dbReference type="SAM" id="Coils"/>
    </source>
</evidence>
<dbReference type="PANTHER" id="PTHR43016">
    <property type="entry name" value="PRESEQUENCE PROTEASE"/>
    <property type="match status" value="1"/>
</dbReference>
<evidence type="ECO:0000313" key="3">
    <source>
        <dbReference type="EMBL" id="SEP66762.1"/>
    </source>
</evidence>
<dbReference type="InterPro" id="IPR013578">
    <property type="entry name" value="Peptidase_M16C_assoc"/>
</dbReference>
<dbReference type="SUPFAM" id="SSF63411">
    <property type="entry name" value="LuxS/MPP-like metallohydrolase"/>
    <property type="match status" value="4"/>
</dbReference>